<dbReference type="SUPFAM" id="SSF88723">
    <property type="entry name" value="PIN domain-like"/>
    <property type="match status" value="1"/>
</dbReference>
<reference evidence="2 3" key="1">
    <citation type="submission" date="2019-04" db="EMBL/GenBank/DDBJ databases">
        <title>Azoarcus nasutitermitis sp. nov. isolated from termite nest.</title>
        <authorList>
            <person name="Lin S.-Y."/>
            <person name="Hameed A."/>
            <person name="Hsu Y.-H."/>
            <person name="Young C.-C."/>
        </authorList>
    </citation>
    <scope>NUCLEOTIDE SEQUENCE [LARGE SCALE GENOMIC DNA]</scope>
    <source>
        <strain evidence="2 3">CC-YHH838</strain>
    </source>
</reference>
<dbReference type="Proteomes" id="UP000308430">
    <property type="component" value="Unassembled WGS sequence"/>
</dbReference>
<accession>A0A4S4AT16</accession>
<protein>
    <submittedName>
        <fullName evidence="2">PIN domain-containing protein</fullName>
    </submittedName>
</protein>
<dbReference type="InterPro" id="IPR002716">
    <property type="entry name" value="PIN_dom"/>
</dbReference>
<dbReference type="EMBL" id="SSOC01000006">
    <property type="protein sequence ID" value="THF63045.1"/>
    <property type="molecule type" value="Genomic_DNA"/>
</dbReference>
<comment type="caution">
    <text evidence="2">The sequence shown here is derived from an EMBL/GenBank/DDBJ whole genome shotgun (WGS) entry which is preliminary data.</text>
</comment>
<dbReference type="OrthoDB" id="3232645at2"/>
<organism evidence="2 3">
    <name type="scientific">Pseudothauera nasutitermitis</name>
    <dbReference type="NCBI Taxonomy" id="2565930"/>
    <lineage>
        <taxon>Bacteria</taxon>
        <taxon>Pseudomonadati</taxon>
        <taxon>Pseudomonadota</taxon>
        <taxon>Betaproteobacteria</taxon>
        <taxon>Rhodocyclales</taxon>
        <taxon>Zoogloeaceae</taxon>
        <taxon>Pseudothauera</taxon>
    </lineage>
</organism>
<evidence type="ECO:0000313" key="2">
    <source>
        <dbReference type="EMBL" id="THF63045.1"/>
    </source>
</evidence>
<dbReference type="AlphaFoldDB" id="A0A4S4AT16"/>
<evidence type="ECO:0000259" key="1">
    <source>
        <dbReference type="Pfam" id="PF13470"/>
    </source>
</evidence>
<name>A0A4S4AT16_9RHOO</name>
<sequence length="142" mass="15844">MNVLFDTNVVLDVLLDREPHVHASAQALALVERGEIGGSLCATTVTTLFYLCDRTLDRRQAHIHIATLLKLFDIAQVNRMVLANALDTAFADFEDAVLHEAARHAECQCIVTRNVRDFAAASMPVYTPTEFLLVWQKAQGRH</sequence>
<dbReference type="RefSeq" id="WP_136349525.1">
    <property type="nucleotide sequence ID" value="NZ_SSOC01000006.1"/>
</dbReference>
<proteinExistence type="predicted"/>
<keyword evidence="3" id="KW-1185">Reference proteome</keyword>
<gene>
    <name evidence="2" type="ORF">E6C76_17465</name>
</gene>
<evidence type="ECO:0000313" key="3">
    <source>
        <dbReference type="Proteomes" id="UP000308430"/>
    </source>
</evidence>
<dbReference type="Pfam" id="PF13470">
    <property type="entry name" value="PIN_3"/>
    <property type="match status" value="1"/>
</dbReference>
<dbReference type="Gene3D" id="3.40.50.1010">
    <property type="entry name" value="5'-nuclease"/>
    <property type="match status" value="1"/>
</dbReference>
<feature type="domain" description="PIN" evidence="1">
    <location>
        <begin position="3"/>
        <end position="116"/>
    </location>
</feature>
<dbReference type="InterPro" id="IPR029060">
    <property type="entry name" value="PIN-like_dom_sf"/>
</dbReference>